<protein>
    <submittedName>
        <fullName evidence="1">Uncharacterized protein</fullName>
    </submittedName>
</protein>
<accession>A0ABS8D918</accession>
<evidence type="ECO:0000313" key="1">
    <source>
        <dbReference type="EMBL" id="MCB6184704.1"/>
    </source>
</evidence>
<comment type="caution">
    <text evidence="1">The sequence shown here is derived from an EMBL/GenBank/DDBJ whole genome shotgun (WGS) entry which is preliminary data.</text>
</comment>
<name>A0ABS8D918_9NEIS</name>
<gene>
    <name evidence="1" type="ORF">LIN78_14240</name>
</gene>
<evidence type="ECO:0000313" key="2">
    <source>
        <dbReference type="Proteomes" id="UP001165395"/>
    </source>
</evidence>
<keyword evidence="2" id="KW-1185">Reference proteome</keyword>
<reference evidence="1" key="1">
    <citation type="submission" date="2021-10" db="EMBL/GenBank/DDBJ databases">
        <title>The complete genome sequence of Leeia sp. TBRC 13508.</title>
        <authorList>
            <person name="Charoenyingcharoen P."/>
            <person name="Yukphan P."/>
        </authorList>
    </citation>
    <scope>NUCLEOTIDE SEQUENCE</scope>
    <source>
        <strain evidence="1">TBRC 13508</strain>
    </source>
</reference>
<proteinExistence type="predicted"/>
<dbReference type="Proteomes" id="UP001165395">
    <property type="component" value="Unassembled WGS sequence"/>
</dbReference>
<organism evidence="1 2">
    <name type="scientific">Leeia speluncae</name>
    <dbReference type="NCBI Taxonomy" id="2884804"/>
    <lineage>
        <taxon>Bacteria</taxon>
        <taxon>Pseudomonadati</taxon>
        <taxon>Pseudomonadota</taxon>
        <taxon>Betaproteobacteria</taxon>
        <taxon>Neisseriales</taxon>
        <taxon>Leeiaceae</taxon>
        <taxon>Leeia</taxon>
    </lineage>
</organism>
<dbReference type="EMBL" id="JAJBZT010000008">
    <property type="protein sequence ID" value="MCB6184704.1"/>
    <property type="molecule type" value="Genomic_DNA"/>
</dbReference>
<sequence>MQCVCGGYACHACTNDNYFMFYLIHSFYPIVF</sequence>